<dbReference type="PANTHER" id="PTHR15139:SF0">
    <property type="entry name" value="TUBULIN-SPECIFIC CHAPERONE C"/>
    <property type="match status" value="1"/>
</dbReference>
<feature type="compositionally biased region" description="Low complexity" evidence="7">
    <location>
        <begin position="138"/>
        <end position="151"/>
    </location>
</feature>
<organism evidence="9 10">
    <name type="scientific">Stereocaulon virgatum</name>
    <dbReference type="NCBI Taxonomy" id="373712"/>
    <lineage>
        <taxon>Eukaryota</taxon>
        <taxon>Fungi</taxon>
        <taxon>Dikarya</taxon>
        <taxon>Ascomycota</taxon>
        <taxon>Pezizomycotina</taxon>
        <taxon>Lecanoromycetes</taxon>
        <taxon>OSLEUM clade</taxon>
        <taxon>Lecanoromycetidae</taxon>
        <taxon>Lecanorales</taxon>
        <taxon>Lecanorineae</taxon>
        <taxon>Stereocaulaceae</taxon>
        <taxon>Stereocaulon</taxon>
    </lineage>
</organism>
<feature type="region of interest" description="Disordered" evidence="7">
    <location>
        <begin position="96"/>
        <end position="163"/>
    </location>
</feature>
<dbReference type="SMART" id="SM00673">
    <property type="entry name" value="CARP"/>
    <property type="match status" value="1"/>
</dbReference>
<accession>A0ABR4AJJ9</accession>
<evidence type="ECO:0000256" key="5">
    <source>
        <dbReference type="ARBA" id="ARBA00023186"/>
    </source>
</evidence>
<comment type="caution">
    <text evidence="9">The sequence shown here is derived from an EMBL/GenBank/DDBJ whole genome shotgun (WGS) entry which is preliminary data.</text>
</comment>
<keyword evidence="3" id="KW-0963">Cytoplasm</keyword>
<protein>
    <recommendedName>
        <fullName evidence="8">C-CAP/cofactor C-like domain-containing protein</fullName>
    </recommendedName>
</protein>
<evidence type="ECO:0000256" key="1">
    <source>
        <dbReference type="ARBA" id="ARBA00004496"/>
    </source>
</evidence>
<comment type="similarity">
    <text evidence="2">Belongs to the TBCC family.</text>
</comment>
<keyword evidence="10" id="KW-1185">Reference proteome</keyword>
<feature type="compositionally biased region" description="Polar residues" evidence="7">
    <location>
        <begin position="128"/>
        <end position="137"/>
    </location>
</feature>
<dbReference type="InterPro" id="IPR017901">
    <property type="entry name" value="C-CAP_CF_C-like"/>
</dbReference>
<dbReference type="Gene3D" id="2.160.20.70">
    <property type="match status" value="1"/>
</dbReference>
<dbReference type="Proteomes" id="UP001590950">
    <property type="component" value="Unassembled WGS sequence"/>
</dbReference>
<evidence type="ECO:0000256" key="7">
    <source>
        <dbReference type="SAM" id="MobiDB-lite"/>
    </source>
</evidence>
<evidence type="ECO:0000313" key="10">
    <source>
        <dbReference type="Proteomes" id="UP001590950"/>
    </source>
</evidence>
<proteinExistence type="inferred from homology"/>
<comment type="subunit">
    <text evidence="6">Supercomplex made of cofactors A to E. Cofactors A and D function by capturing and stabilizing tubulin in a quasi-native conformation. Cofactor E binds to the cofactor D-tubulin complex; interaction with cofactor C then causes the release of tubulin polypeptides that are committed to the native state.</text>
</comment>
<keyword evidence="4" id="KW-0007">Acetylation</keyword>
<keyword evidence="5" id="KW-0143">Chaperone</keyword>
<dbReference type="InterPro" id="IPR027684">
    <property type="entry name" value="TBCC"/>
</dbReference>
<gene>
    <name evidence="9" type="ORF">N7G274_002053</name>
</gene>
<comment type="subcellular location">
    <subcellularLocation>
        <location evidence="1">Cytoplasm</location>
    </subcellularLocation>
</comment>
<feature type="domain" description="C-CAP/cofactor C-like" evidence="8">
    <location>
        <begin position="178"/>
        <end position="303"/>
    </location>
</feature>
<evidence type="ECO:0000256" key="6">
    <source>
        <dbReference type="ARBA" id="ARBA00026055"/>
    </source>
</evidence>
<evidence type="ECO:0000256" key="2">
    <source>
        <dbReference type="ARBA" id="ARBA00008848"/>
    </source>
</evidence>
<dbReference type="InterPro" id="IPR016098">
    <property type="entry name" value="CAP/MinC_C"/>
</dbReference>
<dbReference type="InterPro" id="IPR031925">
    <property type="entry name" value="TBCC_N"/>
</dbReference>
<evidence type="ECO:0000313" key="9">
    <source>
        <dbReference type="EMBL" id="KAL2045625.1"/>
    </source>
</evidence>
<dbReference type="Pfam" id="PF16752">
    <property type="entry name" value="TBCC_N"/>
    <property type="match status" value="1"/>
</dbReference>
<dbReference type="InterPro" id="IPR012945">
    <property type="entry name" value="Tubulin-bd_cofactor_C_dom"/>
</dbReference>
<dbReference type="Pfam" id="PF07986">
    <property type="entry name" value="TBCC"/>
    <property type="match status" value="1"/>
</dbReference>
<dbReference type="InterPro" id="IPR038397">
    <property type="entry name" value="TBCC_N_sf"/>
</dbReference>
<evidence type="ECO:0000256" key="4">
    <source>
        <dbReference type="ARBA" id="ARBA00022990"/>
    </source>
</evidence>
<dbReference type="PANTHER" id="PTHR15139">
    <property type="entry name" value="TUBULIN FOLDING COFACTOR C"/>
    <property type="match status" value="1"/>
</dbReference>
<reference evidence="9 10" key="1">
    <citation type="submission" date="2024-09" db="EMBL/GenBank/DDBJ databases">
        <title>Rethinking Asexuality: The Enigmatic Case of Functional Sexual Genes in Lepraria (Stereocaulaceae).</title>
        <authorList>
            <person name="Doellman M."/>
            <person name="Sun Y."/>
            <person name="Barcenas-Pena A."/>
            <person name="Lumbsch H.T."/>
            <person name="Grewe F."/>
        </authorList>
    </citation>
    <scope>NUCLEOTIDE SEQUENCE [LARGE SCALE GENOMIC DNA]</scope>
    <source>
        <strain evidence="9 10">Mercado 3170</strain>
    </source>
</reference>
<dbReference type="PROSITE" id="PS51329">
    <property type="entry name" value="C_CAP_COFACTOR_C"/>
    <property type="match status" value="1"/>
</dbReference>
<dbReference type="Gene3D" id="1.20.58.1250">
    <property type="entry name" value="Tubulin Binding Cofactor C, N-terminal domain"/>
    <property type="match status" value="1"/>
</dbReference>
<evidence type="ECO:0000256" key="3">
    <source>
        <dbReference type="ARBA" id="ARBA00022490"/>
    </source>
</evidence>
<evidence type="ECO:0000259" key="8">
    <source>
        <dbReference type="PROSITE" id="PS51329"/>
    </source>
</evidence>
<name>A0ABR4AJJ9_9LECA</name>
<feature type="compositionally biased region" description="Polar residues" evidence="7">
    <location>
        <begin position="152"/>
        <end position="163"/>
    </location>
</feature>
<sequence length="352" mass="38610">MSMDTTETPHSLAFVKATFYSRFQQEETTLQEQLIRLKGPAMQESDRASVIAQCQSCISQLSDLLKDASSYLPAYDQRTYSTAIGNLRDKLQETRTAAAPKRKFAFKKTVPQKDSPSSANDGLKDAPTQGQQASSNVSDATSSTQATTAPTIKSQAPDSGPSTAVIVSSLSHAHYTLPQSSPQLASSASITDCQHIMIDLSITTRQAQAFATMTIKCVTESLLLCGRVRGPVHITSAERSTLVINSRQVRMHECEDCVVYLRCSSRPIIEDCKGIRFAPLPALFDLGEILSPNLWNQVDDFKWLRAEHSPNWSILGVDDTRAITDQAWKEIVAGKGQDLELDDLLRAAKIIT</sequence>
<dbReference type="EMBL" id="JBEFKJ010000006">
    <property type="protein sequence ID" value="KAL2045625.1"/>
    <property type="molecule type" value="Genomic_DNA"/>
</dbReference>
<dbReference type="InterPro" id="IPR006599">
    <property type="entry name" value="CARP_motif"/>
</dbReference>